<dbReference type="Gene3D" id="2.40.70.10">
    <property type="entry name" value="Acid Proteases"/>
    <property type="match status" value="1"/>
</dbReference>
<dbReference type="InterPro" id="IPR005162">
    <property type="entry name" value="Retrotrans_gag_dom"/>
</dbReference>
<keyword evidence="4" id="KW-1185">Reference proteome</keyword>
<dbReference type="PROSITE" id="PS50158">
    <property type="entry name" value="ZF_CCHC"/>
    <property type="match status" value="1"/>
</dbReference>
<proteinExistence type="predicted"/>
<dbReference type="InterPro" id="IPR034128">
    <property type="entry name" value="K02A2.6-like"/>
</dbReference>
<feature type="domain" description="CCHC-type" evidence="2">
    <location>
        <begin position="217"/>
        <end position="232"/>
    </location>
</feature>
<gene>
    <name evidence="3" type="ORF">QQF64_013508</name>
</gene>
<sequence length="376" mass="42325">MMALIGTIGEFAPKAESWSAYIERLEQFFAANDISQERQVATLLSVMGATTYGLLRNLVQPEKPKDKSYKEIVDTLKSHFEPKPLLIVERFRFNHCNQRPDETVTEYAVELKQCAVSCEFGATLDEALHDRFVSGIRNEACQRRLLSESNLTFARAFEIALSMETAEKDTQQLRGHDSHLGVVHSVSVQTPSQRGMKCYRCHGKNHSAQVCYFKDAKCHNCGKTGHIKRACRGKMVVGKRKPYAEKNTKYVEAEETELPMFSLLSDGFGKKSFTETFNVNGKEIMMEIDTVAAVSIISEKQFQAAFPTEPLEVARVKLKTYTGEIMPVLGQFQAKVSYNGQSESLPLIVVKGEGPSLCGRNWLQNLTLNWKKNQTC</sequence>
<dbReference type="PANTHER" id="PTHR37984">
    <property type="entry name" value="PROTEIN CBG26694"/>
    <property type="match status" value="1"/>
</dbReference>
<name>A0ABR3LV02_9TELE</name>
<protein>
    <recommendedName>
        <fullName evidence="2">CCHC-type domain-containing protein</fullName>
    </recommendedName>
</protein>
<evidence type="ECO:0000256" key="1">
    <source>
        <dbReference type="PROSITE-ProRule" id="PRU00047"/>
    </source>
</evidence>
<dbReference type="InterPro" id="IPR036875">
    <property type="entry name" value="Znf_CCHC_sf"/>
</dbReference>
<keyword evidence="1" id="KW-0479">Metal-binding</keyword>
<evidence type="ECO:0000313" key="3">
    <source>
        <dbReference type="EMBL" id="KAL1255447.1"/>
    </source>
</evidence>
<organism evidence="3 4">
    <name type="scientific">Cirrhinus molitorella</name>
    <name type="common">mud carp</name>
    <dbReference type="NCBI Taxonomy" id="172907"/>
    <lineage>
        <taxon>Eukaryota</taxon>
        <taxon>Metazoa</taxon>
        <taxon>Chordata</taxon>
        <taxon>Craniata</taxon>
        <taxon>Vertebrata</taxon>
        <taxon>Euteleostomi</taxon>
        <taxon>Actinopterygii</taxon>
        <taxon>Neopterygii</taxon>
        <taxon>Teleostei</taxon>
        <taxon>Ostariophysi</taxon>
        <taxon>Cypriniformes</taxon>
        <taxon>Cyprinidae</taxon>
        <taxon>Labeoninae</taxon>
        <taxon>Labeonini</taxon>
        <taxon>Cirrhinus</taxon>
    </lineage>
</organism>
<keyword evidence="1" id="KW-0863">Zinc-finger</keyword>
<dbReference type="SUPFAM" id="SSF57756">
    <property type="entry name" value="Retrovirus zinc finger-like domains"/>
    <property type="match status" value="1"/>
</dbReference>
<dbReference type="Proteomes" id="UP001558613">
    <property type="component" value="Unassembled WGS sequence"/>
</dbReference>
<dbReference type="InterPro" id="IPR050951">
    <property type="entry name" value="Retrovirus_Pol_polyprotein"/>
</dbReference>
<keyword evidence="1" id="KW-0862">Zinc</keyword>
<reference evidence="3 4" key="1">
    <citation type="submission" date="2023-09" db="EMBL/GenBank/DDBJ databases">
        <authorList>
            <person name="Wang M."/>
        </authorList>
    </citation>
    <scope>NUCLEOTIDE SEQUENCE [LARGE SCALE GENOMIC DNA]</scope>
    <source>
        <strain evidence="3">GT-2023</strain>
        <tissue evidence="3">Liver</tissue>
    </source>
</reference>
<dbReference type="SUPFAM" id="SSF50630">
    <property type="entry name" value="Acid proteases"/>
    <property type="match status" value="1"/>
</dbReference>
<dbReference type="SMART" id="SM00343">
    <property type="entry name" value="ZnF_C2HC"/>
    <property type="match status" value="2"/>
</dbReference>
<dbReference type="InterPro" id="IPR001878">
    <property type="entry name" value="Znf_CCHC"/>
</dbReference>
<dbReference type="EMBL" id="JAYMGO010000019">
    <property type="protein sequence ID" value="KAL1255447.1"/>
    <property type="molecule type" value="Genomic_DNA"/>
</dbReference>
<dbReference type="CDD" id="cd05484">
    <property type="entry name" value="retropepsin_like_LTR_2"/>
    <property type="match status" value="1"/>
</dbReference>
<dbReference type="PANTHER" id="PTHR37984:SF13">
    <property type="entry name" value="RIBONUCLEASE H"/>
    <property type="match status" value="1"/>
</dbReference>
<evidence type="ECO:0000259" key="2">
    <source>
        <dbReference type="PROSITE" id="PS50158"/>
    </source>
</evidence>
<comment type="caution">
    <text evidence="3">The sequence shown here is derived from an EMBL/GenBank/DDBJ whole genome shotgun (WGS) entry which is preliminary data.</text>
</comment>
<dbReference type="InterPro" id="IPR021109">
    <property type="entry name" value="Peptidase_aspartic_dom_sf"/>
</dbReference>
<evidence type="ECO:0000313" key="4">
    <source>
        <dbReference type="Proteomes" id="UP001558613"/>
    </source>
</evidence>
<dbReference type="Pfam" id="PF03732">
    <property type="entry name" value="Retrotrans_gag"/>
    <property type="match status" value="1"/>
</dbReference>
<dbReference type="Gene3D" id="4.10.60.10">
    <property type="entry name" value="Zinc finger, CCHC-type"/>
    <property type="match status" value="1"/>
</dbReference>
<accession>A0ABR3LV02</accession>